<protein>
    <recommendedName>
        <fullName evidence="4">Regulatory protein</fullName>
    </recommendedName>
</protein>
<keyword evidence="3" id="KW-1185">Reference proteome</keyword>
<dbReference type="Proteomes" id="UP000190539">
    <property type="component" value="Unassembled WGS sequence"/>
</dbReference>
<feature type="compositionally biased region" description="Basic and acidic residues" evidence="1">
    <location>
        <begin position="103"/>
        <end position="114"/>
    </location>
</feature>
<dbReference type="InterPro" id="IPR036388">
    <property type="entry name" value="WH-like_DNA-bd_sf"/>
</dbReference>
<dbReference type="EMBL" id="MVFC01000001">
    <property type="protein sequence ID" value="OON82618.1"/>
    <property type="molecule type" value="Genomic_DNA"/>
</dbReference>
<organism evidence="2 3">
    <name type="scientific">Streptomyces tsukubensis</name>
    <dbReference type="NCBI Taxonomy" id="83656"/>
    <lineage>
        <taxon>Bacteria</taxon>
        <taxon>Bacillati</taxon>
        <taxon>Actinomycetota</taxon>
        <taxon>Actinomycetes</taxon>
        <taxon>Kitasatosporales</taxon>
        <taxon>Streptomycetaceae</taxon>
        <taxon>Streptomyces</taxon>
    </lineage>
</organism>
<evidence type="ECO:0000256" key="1">
    <source>
        <dbReference type="SAM" id="MobiDB-lite"/>
    </source>
</evidence>
<dbReference type="SUPFAM" id="SSF46785">
    <property type="entry name" value="Winged helix' DNA-binding domain"/>
    <property type="match status" value="1"/>
</dbReference>
<dbReference type="Gene3D" id="1.10.10.10">
    <property type="entry name" value="Winged helix-like DNA-binding domain superfamily/Winged helix DNA-binding domain"/>
    <property type="match status" value="1"/>
</dbReference>
<dbReference type="InterPro" id="IPR036390">
    <property type="entry name" value="WH_DNA-bd_sf"/>
</dbReference>
<sequence length="230" mass="24829">MSDDSAEVQNLKNQYAYKVATDLEHNTEEQKSIAEEITSLQERLTTLQRDQAMLVGVQQAIGGEAAEALTQAVSAGSQALAGEAKKKTPTAKVPQARKPKQSTTERPKRQRAAEAQKAPAKKKAATSKAEAVEATGAKNQGGKDRRPTLRELISNQLAAHGEPRSASEVAATLTSQHPDREVKGNVVRTTLEALVAKGRVLRTKQQKSVFYTHVDPDRSAQDKQSEPANA</sequence>
<dbReference type="RefSeq" id="WP_077963746.1">
    <property type="nucleotide sequence ID" value="NZ_CP045178.1"/>
</dbReference>
<proteinExistence type="predicted"/>
<accession>A0A1V4AG14</accession>
<gene>
    <name evidence="2" type="ORF">B1H18_00675</name>
</gene>
<comment type="caution">
    <text evidence="2">The sequence shown here is derived from an EMBL/GenBank/DDBJ whole genome shotgun (WGS) entry which is preliminary data.</text>
</comment>
<evidence type="ECO:0008006" key="4">
    <source>
        <dbReference type="Google" id="ProtNLM"/>
    </source>
</evidence>
<evidence type="ECO:0000313" key="3">
    <source>
        <dbReference type="Proteomes" id="UP000190539"/>
    </source>
</evidence>
<evidence type="ECO:0000313" key="2">
    <source>
        <dbReference type="EMBL" id="OON82618.1"/>
    </source>
</evidence>
<feature type="region of interest" description="Disordered" evidence="1">
    <location>
        <begin position="74"/>
        <end position="183"/>
    </location>
</feature>
<name>A0A1V4AG14_9ACTN</name>
<dbReference type="AlphaFoldDB" id="A0A1V4AG14"/>
<dbReference type="OrthoDB" id="4248306at2"/>
<reference evidence="2 3" key="1">
    <citation type="submission" date="2017-02" db="EMBL/GenBank/DDBJ databases">
        <title>Draft Genome Sequence of Streptomyces tsukubaensis F601, a Producer of the immunosuppressant tacrolimus FK506.</title>
        <authorList>
            <person name="Zong G."/>
            <person name="Zhong C."/>
            <person name="Fu J."/>
            <person name="Qin R."/>
            <person name="Cao G."/>
        </authorList>
    </citation>
    <scope>NUCLEOTIDE SEQUENCE [LARGE SCALE GENOMIC DNA]</scope>
    <source>
        <strain evidence="2 3">F601</strain>
    </source>
</reference>